<feature type="coiled-coil region" evidence="1">
    <location>
        <begin position="23"/>
        <end position="75"/>
    </location>
</feature>
<sequence>MDGGSLCGTLNSCGRLCASTQEVSQQEAKLREEREFLRNLNDTLISNQKEWQRKVATLESECSAKDEKIKDLQEQLRDLMLYIEAQNAVTSSGEAQEIAGGTLLPLPQEEARRTRRQSKGKNKSR</sequence>
<feature type="region of interest" description="Disordered" evidence="2">
    <location>
        <begin position="92"/>
        <end position="125"/>
    </location>
</feature>
<name>A0A061RZH3_9CHLO</name>
<evidence type="ECO:0000256" key="1">
    <source>
        <dbReference type="SAM" id="Coils"/>
    </source>
</evidence>
<accession>A0A061RZH3</accession>
<keyword evidence="1" id="KW-0175">Coiled coil</keyword>
<dbReference type="EMBL" id="GBEZ01008125">
    <property type="protein sequence ID" value="JAC77388.1"/>
    <property type="molecule type" value="Transcribed_RNA"/>
</dbReference>
<proteinExistence type="predicted"/>
<dbReference type="AlphaFoldDB" id="A0A061RZH3"/>
<reference evidence="3" key="1">
    <citation type="submission" date="2014-05" db="EMBL/GenBank/DDBJ databases">
        <title>The transcriptome of the halophilic microalga Tetraselmis sp. GSL018 isolated from the Great Salt Lake, Utah.</title>
        <authorList>
            <person name="Jinkerson R.E."/>
            <person name="D'Adamo S."/>
            <person name="Posewitz M.C."/>
        </authorList>
    </citation>
    <scope>NUCLEOTIDE SEQUENCE</scope>
    <source>
        <strain evidence="3">GSL018</strain>
    </source>
</reference>
<dbReference type="GO" id="GO:0016567">
    <property type="term" value="P:protein ubiquitination"/>
    <property type="evidence" value="ECO:0007669"/>
    <property type="project" value="TreeGrafter"/>
</dbReference>
<evidence type="ECO:0000256" key="2">
    <source>
        <dbReference type="SAM" id="MobiDB-lite"/>
    </source>
</evidence>
<evidence type="ECO:0000313" key="3">
    <source>
        <dbReference type="EMBL" id="JAC77388.1"/>
    </source>
</evidence>
<organism evidence="3">
    <name type="scientific">Tetraselmis sp. GSL018</name>
    <dbReference type="NCBI Taxonomy" id="582737"/>
    <lineage>
        <taxon>Eukaryota</taxon>
        <taxon>Viridiplantae</taxon>
        <taxon>Chlorophyta</taxon>
        <taxon>core chlorophytes</taxon>
        <taxon>Chlorodendrophyceae</taxon>
        <taxon>Chlorodendrales</taxon>
        <taxon>Chlorodendraceae</taxon>
        <taxon>Tetraselmis</taxon>
    </lineage>
</organism>
<dbReference type="PANTHER" id="PTHR24007:SF7">
    <property type="entry name" value="BRCA1-ASSOCIATED PROTEIN"/>
    <property type="match status" value="1"/>
</dbReference>
<feature type="compositionally biased region" description="Basic residues" evidence="2">
    <location>
        <begin position="113"/>
        <end position="125"/>
    </location>
</feature>
<dbReference type="PANTHER" id="PTHR24007">
    <property type="entry name" value="BRCA1-ASSOCIATED PROTEIN"/>
    <property type="match status" value="1"/>
</dbReference>
<gene>
    <name evidence="3" type="ORF">TSPGSL018_17831</name>
</gene>
<dbReference type="GO" id="GO:0005737">
    <property type="term" value="C:cytoplasm"/>
    <property type="evidence" value="ECO:0007669"/>
    <property type="project" value="TreeGrafter"/>
</dbReference>
<dbReference type="GO" id="GO:0061630">
    <property type="term" value="F:ubiquitin protein ligase activity"/>
    <property type="evidence" value="ECO:0007669"/>
    <property type="project" value="TreeGrafter"/>
</dbReference>
<protein>
    <submittedName>
        <fullName evidence="3">Brca1-associated protein</fullName>
    </submittedName>
</protein>
<dbReference type="GO" id="GO:0007265">
    <property type="term" value="P:Ras protein signal transduction"/>
    <property type="evidence" value="ECO:0007669"/>
    <property type="project" value="TreeGrafter"/>
</dbReference>